<dbReference type="AlphaFoldDB" id="A0A1C4H1G0"/>
<dbReference type="GO" id="GO:0006865">
    <property type="term" value="P:amino acid transport"/>
    <property type="evidence" value="ECO:0007669"/>
    <property type="project" value="TreeGrafter"/>
</dbReference>
<evidence type="ECO:0000313" key="6">
    <source>
        <dbReference type="EMBL" id="SCC78735.1"/>
    </source>
</evidence>
<dbReference type="InterPro" id="IPR018313">
    <property type="entry name" value="SBP_3_CS"/>
</dbReference>
<name>A0A1C4H1G0_9BIFI</name>
<evidence type="ECO:0000259" key="5">
    <source>
        <dbReference type="SMART" id="SM00062"/>
    </source>
</evidence>
<dbReference type="GO" id="GO:0030288">
    <property type="term" value="C:outer membrane-bounded periplasmic space"/>
    <property type="evidence" value="ECO:0007669"/>
    <property type="project" value="TreeGrafter"/>
</dbReference>
<dbReference type="Gene3D" id="3.40.190.10">
    <property type="entry name" value="Periplasmic binding protein-like II"/>
    <property type="match status" value="2"/>
</dbReference>
<protein>
    <submittedName>
        <fullName evidence="6">Glutamate transport system substrate-binding protein</fullName>
    </submittedName>
</protein>
<evidence type="ECO:0000313" key="7">
    <source>
        <dbReference type="Proteomes" id="UP000242610"/>
    </source>
</evidence>
<dbReference type="PANTHER" id="PTHR30085">
    <property type="entry name" value="AMINO ACID ABC TRANSPORTER PERMEASE"/>
    <property type="match status" value="1"/>
</dbReference>
<gene>
    <name evidence="6" type="ORF">GA0061077_0399</name>
</gene>
<evidence type="ECO:0000256" key="1">
    <source>
        <dbReference type="ARBA" id="ARBA00010333"/>
    </source>
</evidence>
<dbReference type="GO" id="GO:0005576">
    <property type="term" value="C:extracellular region"/>
    <property type="evidence" value="ECO:0007669"/>
    <property type="project" value="TreeGrafter"/>
</dbReference>
<reference evidence="7" key="1">
    <citation type="submission" date="2016-08" db="EMBL/GenBank/DDBJ databases">
        <authorList>
            <person name="Varghese N."/>
            <person name="Submissions Spin"/>
        </authorList>
    </citation>
    <scope>NUCLEOTIDE SEQUENCE [LARGE SCALE GENOMIC DNA]</scope>
    <source>
        <strain evidence="7">R-52791</strain>
    </source>
</reference>
<dbReference type="STRING" id="1505727.GA0061077_0399"/>
<evidence type="ECO:0000256" key="3">
    <source>
        <dbReference type="ARBA" id="ARBA00022729"/>
    </source>
</evidence>
<dbReference type="OrthoDB" id="9807888at2"/>
<proteinExistence type="inferred from homology"/>
<evidence type="ECO:0000256" key="2">
    <source>
        <dbReference type="ARBA" id="ARBA00022448"/>
    </source>
</evidence>
<dbReference type="SUPFAM" id="SSF53850">
    <property type="entry name" value="Periplasmic binding protein-like II"/>
    <property type="match status" value="1"/>
</dbReference>
<comment type="similarity">
    <text evidence="1 4">Belongs to the bacterial solute-binding protein 3 family.</text>
</comment>
<dbReference type="Proteomes" id="UP000242610">
    <property type="component" value="Unassembled WGS sequence"/>
</dbReference>
<dbReference type="RefSeq" id="WP_159426898.1">
    <property type="nucleotide sequence ID" value="NZ_FMBL01000001.1"/>
</dbReference>
<dbReference type="EMBL" id="FMBL01000001">
    <property type="protein sequence ID" value="SCC78735.1"/>
    <property type="molecule type" value="Genomic_DNA"/>
</dbReference>
<dbReference type="PROSITE" id="PS01039">
    <property type="entry name" value="SBP_BACTERIAL_3"/>
    <property type="match status" value="1"/>
</dbReference>
<dbReference type="SMART" id="SM00062">
    <property type="entry name" value="PBPb"/>
    <property type="match status" value="1"/>
</dbReference>
<dbReference type="InterPro" id="IPR001638">
    <property type="entry name" value="Solute-binding_3/MltF_N"/>
</dbReference>
<dbReference type="Pfam" id="PF00497">
    <property type="entry name" value="SBP_bac_3"/>
    <property type="match status" value="1"/>
</dbReference>
<keyword evidence="2" id="KW-0813">Transport</keyword>
<dbReference type="InterPro" id="IPR051455">
    <property type="entry name" value="Bact_solute-bind_prot3"/>
</dbReference>
<organism evidence="6 7">
    <name type="scientific">Bifidobacterium commune</name>
    <dbReference type="NCBI Taxonomy" id="1505727"/>
    <lineage>
        <taxon>Bacteria</taxon>
        <taxon>Bacillati</taxon>
        <taxon>Actinomycetota</taxon>
        <taxon>Actinomycetes</taxon>
        <taxon>Bifidobacteriales</taxon>
        <taxon>Bifidobacteriaceae</taxon>
        <taxon>Bifidobacterium</taxon>
    </lineage>
</organism>
<keyword evidence="3" id="KW-0732">Signal</keyword>
<sequence>MRRISIASVLRQSREQCRASLRRIYATLCSLGLLFAVGGCGVTQTPTSADVPQGPTIAIAVTNDVPGLGFEHEGKYSGFDIEVARYVAQKLGYAEKQIVFKPVSTASVVQTLEDSKADLYVSIRPSLTATTAGRQLGVSNAYLIDPLALLVPKRLQDEFTDSSSLDNRKICTVKGTSDANYFASHVPGVQVEQRDTYPQCLTALLSGAVDAVGADAAVLAGLASGVVERSVTVLGDQSASDSLAAFVAGIAQVPHVVMVRQSDGELTKKIDNILRDMAEDGTWSQAVETMRKDVGYSFDESLNVTMRRH</sequence>
<evidence type="ECO:0000256" key="4">
    <source>
        <dbReference type="RuleBase" id="RU003744"/>
    </source>
</evidence>
<keyword evidence="7" id="KW-1185">Reference proteome</keyword>
<feature type="domain" description="Solute-binding protein family 3/N-terminal" evidence="5">
    <location>
        <begin position="56"/>
        <end position="294"/>
    </location>
</feature>
<dbReference type="PANTHER" id="PTHR30085:SF6">
    <property type="entry name" value="ABC TRANSPORTER GLUTAMINE-BINDING PROTEIN GLNH"/>
    <property type="match status" value="1"/>
</dbReference>
<accession>A0A1C4H1G0</accession>